<organism evidence="1 2">
    <name type="scientific">Dendronalium phyllosphericum CENA369</name>
    <dbReference type="NCBI Taxonomy" id="1725256"/>
    <lineage>
        <taxon>Bacteria</taxon>
        <taxon>Bacillati</taxon>
        <taxon>Cyanobacteriota</taxon>
        <taxon>Cyanophyceae</taxon>
        <taxon>Nostocales</taxon>
        <taxon>Nostocaceae</taxon>
        <taxon>Dendronalium</taxon>
        <taxon>Dendronalium phyllosphericum</taxon>
    </lineage>
</organism>
<proteinExistence type="predicted"/>
<dbReference type="AlphaFoldDB" id="A0A8J7LEN1"/>
<dbReference type="EMBL" id="JAECZA010000067">
    <property type="protein sequence ID" value="MBH8574346.1"/>
    <property type="molecule type" value="Genomic_DNA"/>
</dbReference>
<sequence>MQLSCWLTYWLQTYNIDRQPRAIAVNTCKNLDFLLSTLKSFLQSVNLNYA</sequence>
<reference evidence="1 2" key="1">
    <citation type="journal article" date="2021" name="Int. J. Syst. Evol. Microbiol.">
        <title>Amazonocrinis nigriterrae gen. nov., sp. nov., Atlanticothrix silvestris gen. nov., sp. nov. and Dendronalium phyllosphericum gen. nov., sp. nov., nostocacean cyanobacteria from Brazilian environments.</title>
        <authorList>
            <person name="Alvarenga D.O."/>
            <person name="Andreote A.P.D."/>
            <person name="Branco L.H.Z."/>
            <person name="Delbaje E."/>
            <person name="Cruz R.B."/>
            <person name="Varani A.M."/>
            <person name="Fiore M.F."/>
        </authorList>
    </citation>
    <scope>NUCLEOTIDE SEQUENCE [LARGE SCALE GENOMIC DNA]</scope>
    <source>
        <strain evidence="1 2">CENA369</strain>
    </source>
</reference>
<gene>
    <name evidence="1" type="ORF">I8752_15225</name>
</gene>
<evidence type="ECO:0000313" key="2">
    <source>
        <dbReference type="Proteomes" id="UP000662314"/>
    </source>
</evidence>
<dbReference type="RefSeq" id="WP_214433157.1">
    <property type="nucleotide sequence ID" value="NZ_CAWPUQ010000303.1"/>
</dbReference>
<comment type="caution">
    <text evidence="1">The sequence shown here is derived from an EMBL/GenBank/DDBJ whole genome shotgun (WGS) entry which is preliminary data.</text>
</comment>
<keyword evidence="2" id="KW-1185">Reference proteome</keyword>
<name>A0A8J7LEN1_9NOST</name>
<evidence type="ECO:0000313" key="1">
    <source>
        <dbReference type="EMBL" id="MBH8574346.1"/>
    </source>
</evidence>
<protein>
    <submittedName>
        <fullName evidence="1">Uncharacterized protein</fullName>
    </submittedName>
</protein>
<accession>A0A8J7LEN1</accession>
<dbReference type="Proteomes" id="UP000662314">
    <property type="component" value="Unassembled WGS sequence"/>
</dbReference>